<keyword evidence="2" id="KW-0732">Signal</keyword>
<feature type="chain" id="PRO_5026290540" description="S-layer homology domain-containing protein" evidence="2">
    <location>
        <begin position="26"/>
        <end position="768"/>
    </location>
</feature>
<reference evidence="5 6" key="1">
    <citation type="submission" date="2019-10" db="EMBL/GenBank/DDBJ databases">
        <title>Alkaliphilus serpentinus sp. nov. and Alkaliphilus pronyensis sp. nov., two novel anaerobic alkaliphilic species isolated from the serpentinized-hosted hydrothermal field of the Prony Bay (New Caledonia).</title>
        <authorList>
            <person name="Postec A."/>
        </authorList>
    </citation>
    <scope>NUCLEOTIDE SEQUENCE [LARGE SCALE GENOMIC DNA]</scope>
    <source>
        <strain evidence="5 6">LacV</strain>
    </source>
</reference>
<evidence type="ECO:0000256" key="1">
    <source>
        <dbReference type="ARBA" id="ARBA00022737"/>
    </source>
</evidence>
<feature type="signal peptide" evidence="2">
    <location>
        <begin position="1"/>
        <end position="25"/>
    </location>
</feature>
<keyword evidence="6" id="KW-1185">Reference proteome</keyword>
<dbReference type="InterPro" id="IPR032599">
    <property type="entry name" value="YcdB/YcdC_rep_domain"/>
</dbReference>
<sequence>MKFRKTLSFLLALGLILSSFSFVSAGETIVVEEAVEVKNVDVKDSEMTNPTNTNLTQENAEGIMKFYIKNLFDIVVDDGYQVNVEYRQDWRNPEKHVWSMHGHKYDRVSSMSIEVSIDDETGKLTSIYKWEHSRDSDNSVTQYTKEELQEVAYEFLKKVNGELLDKVELQEEPFFRHYYHGNGLRPRNYHYNYVRKENGIVVSNDGINIAVDSGTGKIAHYSYNWSDVDFPQLDDVISVEEAKEIYKKELDLKLSYLPVRLKHYYHDSQPQEIKLVYTPNLEGGQMIDALTGEIITYTGEAAKNKVTIDVTPKQKEEFKALEKKELTKELDKNQVTELVESLVKELLQQEGKVRSTRYTSSNQRKLWNIDFTLEDNDYMHGYVSVDAETGNILRFHYYDHMMYDKYRMDSESGEEIIPVISQEDAYKKAIDVMVELYPDKLKDLQTEMTLYDFEHAPEYHFNFSRVVNDIEYPYNSISVSFNKMTGQLQGIYMNWHDAEFPKAEGLLSKDEVLSKYMDDSTLELMFTQIYSHHIRYKAPTIKLVYMNKGKDNYWHFRNIDAVTGEYLDWNGESIKEKKSKEENISSILEGHEAEKELKIIIDTGIVDLENFQLDSTVPRKEIIKMLVNAMGFSPYMVEDAEDLKITNIDKEDDYYQYLQGAVMYDLLENEEKDLKLDETVTREEFAEMLMKMVGMENVAKAKDIFVVPVEDADEIQPDKKGFVAIVYGLDIVEAQENNYNPNAPVTLIDVAIGIYRTYKNFNVHNYYY</sequence>
<gene>
    <name evidence="5" type="ORF">F8154_00135</name>
</gene>
<dbReference type="Pfam" id="PF00395">
    <property type="entry name" value="SLH"/>
    <property type="match status" value="1"/>
</dbReference>
<evidence type="ECO:0000259" key="4">
    <source>
        <dbReference type="Pfam" id="PF16244"/>
    </source>
</evidence>
<protein>
    <recommendedName>
        <fullName evidence="7">S-layer homology domain-containing protein</fullName>
    </recommendedName>
</protein>
<dbReference type="EMBL" id="WBZC01000001">
    <property type="protein sequence ID" value="KAB3540965.1"/>
    <property type="molecule type" value="Genomic_DNA"/>
</dbReference>
<evidence type="ECO:0008006" key="7">
    <source>
        <dbReference type="Google" id="ProtNLM"/>
    </source>
</evidence>
<organism evidence="5 6">
    <name type="scientific">Alkaliphilus pronyensis</name>
    <dbReference type="NCBI Taxonomy" id="1482732"/>
    <lineage>
        <taxon>Bacteria</taxon>
        <taxon>Bacillati</taxon>
        <taxon>Bacillota</taxon>
        <taxon>Clostridia</taxon>
        <taxon>Peptostreptococcales</taxon>
        <taxon>Natronincolaceae</taxon>
        <taxon>Alkaliphilus</taxon>
    </lineage>
</organism>
<feature type="domain" description="YcdB/YcdC repeated" evidence="4">
    <location>
        <begin position="76"/>
        <end position="225"/>
    </location>
</feature>
<accession>A0A6I0FET5</accession>
<dbReference type="RefSeq" id="WP_151859553.1">
    <property type="nucleotide sequence ID" value="NZ_WBZC01000001.1"/>
</dbReference>
<dbReference type="Proteomes" id="UP000432715">
    <property type="component" value="Unassembled WGS sequence"/>
</dbReference>
<dbReference type="Pfam" id="PF16244">
    <property type="entry name" value="DUF4901"/>
    <property type="match status" value="2"/>
</dbReference>
<evidence type="ECO:0000313" key="5">
    <source>
        <dbReference type="EMBL" id="KAB3540965.1"/>
    </source>
</evidence>
<evidence type="ECO:0000313" key="6">
    <source>
        <dbReference type="Proteomes" id="UP000432715"/>
    </source>
</evidence>
<evidence type="ECO:0000259" key="3">
    <source>
        <dbReference type="Pfam" id="PF00395"/>
    </source>
</evidence>
<feature type="domain" description="SLH" evidence="3">
    <location>
        <begin position="711"/>
        <end position="750"/>
    </location>
</feature>
<dbReference type="AlphaFoldDB" id="A0A6I0FET5"/>
<dbReference type="OrthoDB" id="2473368at2"/>
<proteinExistence type="predicted"/>
<dbReference type="InterPro" id="IPR001119">
    <property type="entry name" value="SLH_dom"/>
</dbReference>
<evidence type="ECO:0000256" key="2">
    <source>
        <dbReference type="SAM" id="SignalP"/>
    </source>
</evidence>
<feature type="domain" description="YcdB/YcdC repeated" evidence="4">
    <location>
        <begin position="363"/>
        <end position="488"/>
    </location>
</feature>
<comment type="caution">
    <text evidence="5">The sequence shown here is derived from an EMBL/GenBank/DDBJ whole genome shotgun (WGS) entry which is preliminary data.</text>
</comment>
<keyword evidence="1" id="KW-0677">Repeat</keyword>
<name>A0A6I0FET5_9FIRM</name>